<proteinExistence type="predicted"/>
<evidence type="ECO:0000256" key="1">
    <source>
        <dbReference type="SAM" id="Phobius"/>
    </source>
</evidence>
<evidence type="ECO:0000313" key="3">
    <source>
        <dbReference type="Proteomes" id="UP000326336"/>
    </source>
</evidence>
<dbReference type="OrthoDB" id="3233423at2"/>
<dbReference type="EMBL" id="RQSP01000001">
    <property type="protein sequence ID" value="KAB5608769.1"/>
    <property type="molecule type" value="Genomic_DNA"/>
</dbReference>
<organism evidence="2 3">
    <name type="scientific">Bifidobacterium jacchi</name>
    <dbReference type="NCBI Taxonomy" id="2490545"/>
    <lineage>
        <taxon>Bacteria</taxon>
        <taxon>Bacillati</taxon>
        <taxon>Actinomycetota</taxon>
        <taxon>Actinomycetes</taxon>
        <taxon>Bifidobacteriales</taxon>
        <taxon>Bifidobacteriaceae</taxon>
        <taxon>Bifidobacterium</taxon>
    </lineage>
</organism>
<keyword evidence="1" id="KW-0812">Transmembrane</keyword>
<name>A0A5N5RPA3_9BIFI</name>
<keyword evidence="1" id="KW-0472">Membrane</keyword>
<accession>A0A5N5RPA3</accession>
<gene>
    <name evidence="2" type="ORF">EHS19_00645</name>
</gene>
<dbReference type="GO" id="GO:0016853">
    <property type="term" value="F:isomerase activity"/>
    <property type="evidence" value="ECO:0007669"/>
    <property type="project" value="UniProtKB-KW"/>
</dbReference>
<keyword evidence="1" id="KW-1133">Transmembrane helix</keyword>
<keyword evidence="3" id="KW-1185">Reference proteome</keyword>
<dbReference type="RefSeq" id="WP_151915859.1">
    <property type="nucleotide sequence ID" value="NZ_RQSP01000001.1"/>
</dbReference>
<protein>
    <submittedName>
        <fullName evidence="2">Peptidylprolyl isomerase</fullName>
    </submittedName>
</protein>
<reference evidence="2 3" key="1">
    <citation type="journal article" date="2019" name="Int. J. Syst. Evol. Microbiol.">
        <title>Bifidobacterium jacchi sp. nov., isolated from the faeces of a baby common marmoset (Callithrix jacchus).</title>
        <authorList>
            <person name="Modesto M."/>
            <person name="Watanabe K."/>
            <person name="Arita M."/>
            <person name="Satti M."/>
            <person name="Oki K."/>
            <person name="Sciavilla P."/>
            <person name="Patavino C."/>
            <person name="Camma C."/>
            <person name="Michelini S."/>
            <person name="Sgorbati B."/>
            <person name="Mattarelli P."/>
        </authorList>
    </citation>
    <scope>NUCLEOTIDE SEQUENCE [LARGE SCALE GENOMIC DNA]</scope>
    <source>
        <strain evidence="2 3">MRM 9.3</strain>
    </source>
</reference>
<evidence type="ECO:0000313" key="2">
    <source>
        <dbReference type="EMBL" id="KAB5608769.1"/>
    </source>
</evidence>
<feature type="transmembrane region" description="Helical" evidence="1">
    <location>
        <begin position="7"/>
        <end position="32"/>
    </location>
</feature>
<dbReference type="Proteomes" id="UP000326336">
    <property type="component" value="Unassembled WGS sequence"/>
</dbReference>
<dbReference type="AlphaFoldDB" id="A0A5N5RPA3"/>
<sequence>MSITKRGIMMIVAAAIIIIAIAAGIAIGVTMMGDGRSGGSDAADARQQTQSDTQTAAFPEFALGGTAITADEFDQAMKTAKNETISHFSQTYQVNLNADDADWTAKHGSETPIDYLARQTVSDLRTRHATYRVGMSIGAVASDDYPSIVSRMRNANQTNADKRANGEVVYGRSEYDIDMYIDYELTALKNAYIDNDGNPGMALSDKDVQDYYDAHDWTVEGVDGKAPLSDVKANVKVQLREERYRAIIAKEVDSISLADVPWAKLRAYALGQLD</sequence>
<keyword evidence="2" id="KW-0413">Isomerase</keyword>
<comment type="caution">
    <text evidence="2">The sequence shown here is derived from an EMBL/GenBank/DDBJ whole genome shotgun (WGS) entry which is preliminary data.</text>
</comment>